<feature type="compositionally biased region" description="Polar residues" evidence="1">
    <location>
        <begin position="219"/>
        <end position="242"/>
    </location>
</feature>
<dbReference type="Pfam" id="PF20162">
    <property type="entry name" value="Etd1"/>
    <property type="match status" value="1"/>
</dbReference>
<feature type="region of interest" description="Disordered" evidence="1">
    <location>
        <begin position="615"/>
        <end position="697"/>
    </location>
</feature>
<protein>
    <submittedName>
        <fullName evidence="2">Uncharacterized protein</fullName>
    </submittedName>
</protein>
<evidence type="ECO:0000256" key="1">
    <source>
        <dbReference type="SAM" id="MobiDB-lite"/>
    </source>
</evidence>
<feature type="region of interest" description="Disordered" evidence="1">
    <location>
        <begin position="733"/>
        <end position="775"/>
    </location>
</feature>
<feature type="compositionally biased region" description="Polar residues" evidence="1">
    <location>
        <begin position="405"/>
        <end position="414"/>
    </location>
</feature>
<feature type="compositionally biased region" description="Polar residues" evidence="1">
    <location>
        <begin position="438"/>
        <end position="453"/>
    </location>
</feature>
<keyword evidence="3" id="KW-1185">Reference proteome</keyword>
<feature type="region of interest" description="Disordered" evidence="1">
    <location>
        <begin position="1062"/>
        <end position="1081"/>
    </location>
</feature>
<proteinExistence type="predicted"/>
<feature type="compositionally biased region" description="Basic and acidic residues" evidence="1">
    <location>
        <begin position="118"/>
        <end position="130"/>
    </location>
</feature>
<feature type="compositionally biased region" description="Polar residues" evidence="1">
    <location>
        <begin position="641"/>
        <end position="657"/>
    </location>
</feature>
<dbReference type="AlphaFoldDB" id="A0A9P7Z3A7"/>
<feature type="compositionally biased region" description="Low complexity" evidence="1">
    <location>
        <begin position="688"/>
        <end position="697"/>
    </location>
</feature>
<feature type="compositionally biased region" description="Polar residues" evidence="1">
    <location>
        <begin position="141"/>
        <end position="153"/>
    </location>
</feature>
<sequence>MKTIPSLVASSTVGIAPVGLAIARLEDSTPTRPTSKKRKAWNLADVQQQAHTPNAPALRPSTASVVTTPNSSRLEPLSSSPANLPPIIHQLPLNTRADSNSNMVGRRWSIARQGELSSSHEGDENRRDSVSSRGSWMKRLSNIQISRDNSPRSSIGPDSPSLTFSYASGTPMLSNSSSSPAPPLPPNKLVKRVPSQKVIAPTTRDRSKSALPTMRRPATSYQRSFTLQQQFREQSPSRQPDSVHQIPLRHKSPSASNDNDSPIERDAYRPFFESRPTKLTKDKSSPTTNDEGSHLHSTLRRVILDGAAIATLVNSNVVNKAKAGYQPYYIDDSLDASGDAISPDNTANSAQAEDPAEAHKRARRSLSMTFSSPGSWALRSASLRGKRKDGRNGDKRYSSAPVPRQANNTQLTSGENERRVVSDPSRAQSSRFKEQTSSDKQSASAGNQHTGRNGPTPLPPLSRLSSFNIDLARLGLSSSSSAPRPGPGSLAIQPQNTSISVFTPGNSAPNSPLYFTSQNLRNSSAFGASDRTSTLIGSDLEIKGFTSGDDDEMDFQSETVFDSLRSGATGSTTRSQLDAMFDESPPSTHIMSQKRLSIHELLNGLREVNDRIIEEEEETSTPVKGGGSRNSQDAGLRTPVRQRNTDALQSSPPSFSLASKDFGRLSLDDEEEDEDWTRDEDENPEIQSLSIPSSSLNSRKVSPSFLAALADLTDTPSANDTVLPSIERPRSSLFDWSEPSTEKTDYMGNSPRPKTAHSKHMDGRGGRSVGRRGPNALHIRSQSVPVVPDLAGQREQSKLSTKFGTWGLGAKGVSEEWDGDFEFDGPTENLDDVDSYMANSGMVVPRAIQESQDHVVGHVGQIREVCLLVDDLKRLRVLANEKGLLQGPSASLWKEAEGIIALAVPDEEDPALSPTSPAFPRVSEDYSDREHDGVGIDGIETVVEVIDNQRQGTEPYEAKSVRRKSVFSPDDDIFGAASLVHPPTRDQLRPPFDSPRHSNLKSSSEYARTVMETMHQHRATSDPQSLSDLLGQSANKMPFDTTSLRDLVNRASALARSLSELIRNSDGSQSPDDSSRRDSSPAFTRVFTPTAEAMANPATHLPRSESNTSILNVTIDSSPTRNLAQRMHMMTVV</sequence>
<feature type="compositionally biased region" description="Polar residues" evidence="1">
    <location>
        <begin position="160"/>
        <end position="172"/>
    </location>
</feature>
<reference evidence="2" key="1">
    <citation type="journal article" date="2021" name="IMA Fungus">
        <title>Genomic characterization of three marine fungi, including Emericellopsis atlantica sp. nov. with signatures of a generalist lifestyle and marine biomass degradation.</title>
        <authorList>
            <person name="Hagestad O.C."/>
            <person name="Hou L."/>
            <person name="Andersen J.H."/>
            <person name="Hansen E.H."/>
            <person name="Altermark B."/>
            <person name="Li C."/>
            <person name="Kuhnert E."/>
            <person name="Cox R.J."/>
            <person name="Crous P.W."/>
            <person name="Spatafora J.W."/>
            <person name="Lail K."/>
            <person name="Amirebrahimi M."/>
            <person name="Lipzen A."/>
            <person name="Pangilinan J."/>
            <person name="Andreopoulos W."/>
            <person name="Hayes R.D."/>
            <person name="Ng V."/>
            <person name="Grigoriev I.V."/>
            <person name="Jackson S.A."/>
            <person name="Sutton T.D.S."/>
            <person name="Dobson A.D.W."/>
            <person name="Rama T."/>
        </authorList>
    </citation>
    <scope>NUCLEOTIDE SEQUENCE</scope>
    <source>
        <strain evidence="2">TRa3180A</strain>
    </source>
</reference>
<dbReference type="GO" id="GO:1902412">
    <property type="term" value="P:regulation of mitotic cytokinesis"/>
    <property type="evidence" value="ECO:0007669"/>
    <property type="project" value="InterPro"/>
</dbReference>
<comment type="caution">
    <text evidence="2">The sequence shown here is derived from an EMBL/GenBank/DDBJ whole genome shotgun (WGS) entry which is preliminary data.</text>
</comment>
<feature type="compositionally biased region" description="Basic and acidic residues" evidence="1">
    <location>
        <begin position="275"/>
        <end position="284"/>
    </location>
</feature>
<dbReference type="InterPro" id="IPR045342">
    <property type="entry name" value="Etd1"/>
</dbReference>
<evidence type="ECO:0000313" key="2">
    <source>
        <dbReference type="EMBL" id="KAG9244098.1"/>
    </source>
</evidence>
<feature type="compositionally biased region" description="Basic and acidic residues" evidence="1">
    <location>
        <begin position="922"/>
        <end position="933"/>
    </location>
</feature>
<feature type="region of interest" description="Disordered" evidence="1">
    <location>
        <begin position="113"/>
        <end position="295"/>
    </location>
</feature>
<feature type="region of interest" description="Disordered" evidence="1">
    <location>
        <begin position="1014"/>
        <end position="1034"/>
    </location>
</feature>
<feature type="region of interest" description="Disordered" evidence="1">
    <location>
        <begin position="340"/>
        <end position="463"/>
    </location>
</feature>
<evidence type="ECO:0000313" key="3">
    <source>
        <dbReference type="Proteomes" id="UP000887226"/>
    </source>
</evidence>
<feature type="compositionally biased region" description="Acidic residues" evidence="1">
    <location>
        <begin position="668"/>
        <end position="684"/>
    </location>
</feature>
<accession>A0A9P7Z3A7</accession>
<feature type="region of interest" description="Disordered" evidence="1">
    <location>
        <begin position="975"/>
        <end position="1002"/>
    </location>
</feature>
<feature type="region of interest" description="Disordered" evidence="1">
    <location>
        <begin position="48"/>
        <end position="84"/>
    </location>
</feature>
<dbReference type="OrthoDB" id="5346713at2759"/>
<dbReference type="Proteomes" id="UP000887226">
    <property type="component" value="Unassembled WGS sequence"/>
</dbReference>
<gene>
    <name evidence="2" type="ORF">BJ878DRAFT_542621</name>
</gene>
<name>A0A9P7Z3A7_9HELO</name>
<feature type="compositionally biased region" description="Polar residues" evidence="1">
    <location>
        <begin position="1021"/>
        <end position="1034"/>
    </location>
</feature>
<feature type="compositionally biased region" description="Polar residues" evidence="1">
    <location>
        <begin position="61"/>
        <end position="82"/>
    </location>
</feature>
<organism evidence="2 3">
    <name type="scientific">Calycina marina</name>
    <dbReference type="NCBI Taxonomy" id="1763456"/>
    <lineage>
        <taxon>Eukaryota</taxon>
        <taxon>Fungi</taxon>
        <taxon>Dikarya</taxon>
        <taxon>Ascomycota</taxon>
        <taxon>Pezizomycotina</taxon>
        <taxon>Leotiomycetes</taxon>
        <taxon>Helotiales</taxon>
        <taxon>Pezizellaceae</taxon>
        <taxon>Calycina</taxon>
    </lineage>
</organism>
<feature type="region of interest" description="Disordered" evidence="1">
    <location>
        <begin position="908"/>
        <end position="933"/>
    </location>
</feature>
<dbReference type="EMBL" id="MU253929">
    <property type="protein sequence ID" value="KAG9244098.1"/>
    <property type="molecule type" value="Genomic_DNA"/>
</dbReference>
<dbReference type="GO" id="GO:0005096">
    <property type="term" value="F:GTPase activator activity"/>
    <property type="evidence" value="ECO:0007669"/>
    <property type="project" value="InterPro"/>
</dbReference>